<dbReference type="Pfam" id="PF13556">
    <property type="entry name" value="HTH_30"/>
    <property type="match status" value="1"/>
</dbReference>
<evidence type="ECO:0000313" key="5">
    <source>
        <dbReference type="Proteomes" id="UP000239814"/>
    </source>
</evidence>
<dbReference type="InterPro" id="IPR042070">
    <property type="entry name" value="PucR_C-HTH_sf"/>
</dbReference>
<dbReference type="PANTHER" id="PTHR33744">
    <property type="entry name" value="CARBOHYDRATE DIACID REGULATOR"/>
    <property type="match status" value="1"/>
</dbReference>
<evidence type="ECO:0008006" key="6">
    <source>
        <dbReference type="Google" id="ProtNLM"/>
    </source>
</evidence>
<dbReference type="Pfam" id="PF17853">
    <property type="entry name" value="GGDEF_2"/>
    <property type="match status" value="1"/>
</dbReference>
<dbReference type="OrthoDB" id="3190266at2"/>
<dbReference type="InterPro" id="IPR025736">
    <property type="entry name" value="PucR_C-HTH_dom"/>
</dbReference>
<feature type="domain" description="PucR C-terminal helix-turn-helix" evidence="2">
    <location>
        <begin position="326"/>
        <end position="380"/>
    </location>
</feature>
<gene>
    <name evidence="4" type="ORF">C6V83_17555</name>
</gene>
<comment type="similarity">
    <text evidence="1">Belongs to the CdaR family.</text>
</comment>
<organism evidence="4 5">
    <name type="scientific">Gordonia iterans</name>
    <dbReference type="NCBI Taxonomy" id="1004901"/>
    <lineage>
        <taxon>Bacteria</taxon>
        <taxon>Bacillati</taxon>
        <taxon>Actinomycetota</taxon>
        <taxon>Actinomycetes</taxon>
        <taxon>Mycobacteriales</taxon>
        <taxon>Gordoniaceae</taxon>
        <taxon>Gordonia</taxon>
    </lineage>
</organism>
<dbReference type="Proteomes" id="UP000239814">
    <property type="component" value="Chromosome"/>
</dbReference>
<protein>
    <recommendedName>
        <fullName evidence="6">PucR family transcriptional regulator</fullName>
    </recommendedName>
</protein>
<name>A0A2S0KJG9_9ACTN</name>
<dbReference type="RefSeq" id="WP_105943499.1">
    <property type="nucleotide sequence ID" value="NZ_CP027433.1"/>
</dbReference>
<dbReference type="AlphaFoldDB" id="A0A2S0KJG9"/>
<dbReference type="InterPro" id="IPR041522">
    <property type="entry name" value="CdaR_GGDEF"/>
</dbReference>
<accession>A0A2S0KJG9</accession>
<evidence type="ECO:0000259" key="3">
    <source>
        <dbReference type="Pfam" id="PF17853"/>
    </source>
</evidence>
<evidence type="ECO:0000256" key="1">
    <source>
        <dbReference type="ARBA" id="ARBA00006754"/>
    </source>
</evidence>
<reference evidence="4 5" key="1">
    <citation type="submission" date="2018-03" db="EMBL/GenBank/DDBJ databases">
        <title>Characteristics and genome of n-alkane degrading marine bacteria Gordonia iterans isolated from crude oil contaminated in Tae-an, South Korea.</title>
        <authorList>
            <person name="Lee S.-S."/>
            <person name="Kim H."/>
        </authorList>
    </citation>
    <scope>NUCLEOTIDE SEQUENCE [LARGE SCALE GENOMIC DNA]</scope>
    <source>
        <strain evidence="4 5">Co17</strain>
    </source>
</reference>
<evidence type="ECO:0000313" key="4">
    <source>
        <dbReference type="EMBL" id="AVM01796.1"/>
    </source>
</evidence>
<proteinExistence type="inferred from homology"/>
<dbReference type="PANTHER" id="PTHR33744:SF17">
    <property type="entry name" value="CONSERVED PROTEIN"/>
    <property type="match status" value="1"/>
</dbReference>
<feature type="domain" description="CdaR GGDEF-like" evidence="3">
    <location>
        <begin position="157"/>
        <end position="264"/>
    </location>
</feature>
<dbReference type="InterPro" id="IPR009057">
    <property type="entry name" value="Homeodomain-like_sf"/>
</dbReference>
<dbReference type="EMBL" id="CP027433">
    <property type="protein sequence ID" value="AVM01796.1"/>
    <property type="molecule type" value="Genomic_DNA"/>
</dbReference>
<keyword evidence="5" id="KW-1185">Reference proteome</keyword>
<sequence length="403" mass="42688">MSQRTLDQILVEAQGLLVPFGDSVPESERLQAVVRGIELYQPGASTDYSGHLVLVSMPISGDDGLAALCAECVDAAALVLPAGTARGLQAPAAPVLLRRSPWVSGDTLIRALAGIVRDPNALEDPSEASEREAALAVRRRQSALLALLNGTSEAALPAAVVGLRPDRAHVAVAAEVPTRSLERFRLALAAEFPEECSVLSEGILLAVVPVATAETAGDVVERLGARLRRAMRSSGDLPVGIGHRVPGVYQLHESAAAAREILRALNIKLGARPLASEGAVRIASAADVDDALMIVRSGDALVPYENDLTAPLAVLADYDREYRSDLLTTVYTALEFRENISEAARQLGIHPNTLRARIDRIRELSGIDLTDPASALRAVLGFVSSKRMRALARHTIDSGDAPT</sequence>
<dbReference type="SUPFAM" id="SSF46689">
    <property type="entry name" value="Homeodomain-like"/>
    <property type="match status" value="1"/>
</dbReference>
<dbReference type="InterPro" id="IPR051448">
    <property type="entry name" value="CdaR-like_regulators"/>
</dbReference>
<dbReference type="KEGG" id="git:C6V83_17555"/>
<evidence type="ECO:0000259" key="2">
    <source>
        <dbReference type="Pfam" id="PF13556"/>
    </source>
</evidence>
<dbReference type="Gene3D" id="1.10.10.2840">
    <property type="entry name" value="PucR C-terminal helix-turn-helix domain"/>
    <property type="match status" value="1"/>
</dbReference>